<dbReference type="AlphaFoldDB" id="A0A6H9YSY7"/>
<evidence type="ECO:0000313" key="3">
    <source>
        <dbReference type="Proteomes" id="UP000468735"/>
    </source>
</evidence>
<gene>
    <name evidence="2" type="ORF">F8566_30545</name>
</gene>
<protein>
    <submittedName>
        <fullName evidence="2">Uncharacterized protein</fullName>
    </submittedName>
</protein>
<dbReference type="EMBL" id="WBMT01000016">
    <property type="protein sequence ID" value="KAB2344292.1"/>
    <property type="molecule type" value="Genomic_DNA"/>
</dbReference>
<organism evidence="2 3">
    <name type="scientific">Actinomadura rudentiformis</name>
    <dbReference type="NCBI Taxonomy" id="359158"/>
    <lineage>
        <taxon>Bacteria</taxon>
        <taxon>Bacillati</taxon>
        <taxon>Actinomycetota</taxon>
        <taxon>Actinomycetes</taxon>
        <taxon>Streptosporangiales</taxon>
        <taxon>Thermomonosporaceae</taxon>
        <taxon>Actinomadura</taxon>
    </lineage>
</organism>
<dbReference type="RefSeq" id="WP_151565319.1">
    <property type="nucleotide sequence ID" value="NZ_WBMT01000016.1"/>
</dbReference>
<dbReference type="Proteomes" id="UP000468735">
    <property type="component" value="Unassembled WGS sequence"/>
</dbReference>
<keyword evidence="3" id="KW-1185">Reference proteome</keyword>
<proteinExistence type="predicted"/>
<evidence type="ECO:0000313" key="2">
    <source>
        <dbReference type="EMBL" id="KAB2344292.1"/>
    </source>
</evidence>
<accession>A0A6H9YSY7</accession>
<name>A0A6H9YSY7_9ACTN</name>
<reference evidence="2 3" key="1">
    <citation type="submission" date="2019-09" db="EMBL/GenBank/DDBJ databases">
        <title>Actinomadura physcomitrii sp. nov., a novel actinomycete isolated from moss [Physcomitrium sphaericum (Ludw) Fuernr].</title>
        <authorList>
            <person name="Zhuang X."/>
            <person name="Liu C."/>
        </authorList>
    </citation>
    <scope>NUCLEOTIDE SEQUENCE [LARGE SCALE GENOMIC DNA]</scope>
    <source>
        <strain evidence="2 3">HMC1</strain>
    </source>
</reference>
<sequence length="255" mass="27912">MDIQGLILRPGDRVRASGRVVSVGKSVAAWFEPPGFVAMPAFRPGHEPVLAPGHTGVRVTGVDLGRLERRRAKDGLVEGHATLTGTWRDTYLQADRQGPATQHARQSRRWRRPPCPPPAGGWPRGDGPLCGLPPDQWHALGITSMAIFRPAPGQALVVVAAEHPQQVRQALVPKYGVRLCVVRSRWTHQQIETVTQQLSTSMRPWLIYQCGLAGAQDDGQPLLCADVVQVLPAFANWATTIPDGLLRITPWLARI</sequence>
<feature type="region of interest" description="Disordered" evidence="1">
    <location>
        <begin position="97"/>
        <end position="127"/>
    </location>
</feature>
<evidence type="ECO:0000256" key="1">
    <source>
        <dbReference type="SAM" id="MobiDB-lite"/>
    </source>
</evidence>
<comment type="caution">
    <text evidence="2">The sequence shown here is derived from an EMBL/GenBank/DDBJ whole genome shotgun (WGS) entry which is preliminary data.</text>
</comment>